<dbReference type="InterPro" id="IPR050087">
    <property type="entry name" value="AON_synthase_class-II"/>
</dbReference>
<dbReference type="RefSeq" id="XP_040719406.1">
    <property type="nucleotide sequence ID" value="XM_040853654.1"/>
</dbReference>
<feature type="region of interest" description="Disordered" evidence="6">
    <location>
        <begin position="69"/>
        <end position="98"/>
    </location>
</feature>
<dbReference type="PANTHER" id="PTHR13693">
    <property type="entry name" value="CLASS II AMINOTRANSFERASE/8-AMINO-7-OXONONANOATE SYNTHASE"/>
    <property type="match status" value="1"/>
</dbReference>
<evidence type="ECO:0000259" key="7">
    <source>
        <dbReference type="Pfam" id="PF00155"/>
    </source>
</evidence>
<dbReference type="Gene3D" id="3.90.1150.10">
    <property type="entry name" value="Aspartate Aminotransferase, domain 1"/>
    <property type="match status" value="1"/>
</dbReference>
<evidence type="ECO:0000256" key="6">
    <source>
        <dbReference type="SAM" id="MobiDB-lite"/>
    </source>
</evidence>
<dbReference type="EMBL" id="MCFJ01000003">
    <property type="protein sequence ID" value="ORY69119.1"/>
    <property type="molecule type" value="Genomic_DNA"/>
</dbReference>
<keyword evidence="8" id="KW-0032">Aminotransferase</keyword>
<feature type="compositionally biased region" description="Polar residues" evidence="6">
    <location>
        <begin position="1"/>
        <end position="15"/>
    </location>
</feature>
<feature type="compositionally biased region" description="Low complexity" evidence="6">
    <location>
        <begin position="80"/>
        <end position="90"/>
    </location>
</feature>
<evidence type="ECO:0000256" key="2">
    <source>
        <dbReference type="ARBA" id="ARBA00010008"/>
    </source>
</evidence>
<dbReference type="Gene3D" id="3.40.640.10">
    <property type="entry name" value="Type I PLP-dependent aspartate aminotransferase-like (Major domain)"/>
    <property type="match status" value="1"/>
</dbReference>
<reference evidence="8 9" key="1">
    <citation type="submission" date="2016-07" db="EMBL/GenBank/DDBJ databases">
        <title>Pervasive Adenine N6-methylation of Active Genes in Fungi.</title>
        <authorList>
            <consortium name="DOE Joint Genome Institute"/>
            <person name="Mondo S.J."/>
            <person name="Dannebaum R.O."/>
            <person name="Kuo R.C."/>
            <person name="Labutti K."/>
            <person name="Haridas S."/>
            <person name="Kuo A."/>
            <person name="Salamov A."/>
            <person name="Ahrendt S.R."/>
            <person name="Lipzen A."/>
            <person name="Sullivan W."/>
            <person name="Andreopoulos W.B."/>
            <person name="Clum A."/>
            <person name="Lindquist E."/>
            <person name="Daum C."/>
            <person name="Ramamoorthy G.K."/>
            <person name="Gryganskyi A."/>
            <person name="Culley D."/>
            <person name="Magnuson J.K."/>
            <person name="James T.Y."/>
            <person name="O'Malley M.A."/>
            <person name="Stajich J.E."/>
            <person name="Spatafora J.W."/>
            <person name="Visel A."/>
            <person name="Grigoriev I.V."/>
        </authorList>
    </citation>
    <scope>NUCLEOTIDE SEQUENCE [LARGE SCALE GENOMIC DNA]</scope>
    <source>
        <strain evidence="8 9">CBS 129021</strain>
    </source>
</reference>
<name>A0A1Y2EC16_9PEZI</name>
<dbReference type="GO" id="GO:0030170">
    <property type="term" value="F:pyridoxal phosphate binding"/>
    <property type="evidence" value="ECO:0007669"/>
    <property type="project" value="InterPro"/>
</dbReference>
<sequence length="462" mass="50482">MSTNNSSKQTPTSLSKAFEDALENRSARQLRRKLTISPPNSHDFSSNDFLSLSRSPAFRARFLAHLQHDQQTAPADEHQLQQYHHPQHPQGLASGGSRLLDGNSAFAEDLERTIASFHRAESALLFNSGYDANVGLLSCVPQLGDAIVYDALAHASIHDGMRLSRASASACLPFPHNAPEGLRGVLKELVSRWDRERRAKSNVGGKGSSRNIFVVVESVYSMDGDVAPVDRFCDVIDEVLPHGNGYLIIDEAHATGIFGPRGAGVVQKLGQQQRVFIRVHTFGKALASHGAAVLCSSQTRDYLINYARSLIYTTALPFPALASIRTAYEFLDSDECDELRSKLHRLIAYCHNSLMSIENSDGLSSRKLCLPRGSGNLLRVVTIKHEPSSPIFSVLTPFALDLAATCRGRGFVVSAVRPPTVPAGTERVRVCLHSGNTVEAIDQFTAVVRSWVRGTDRFVATL</sequence>
<keyword evidence="3 8" id="KW-0808">Transferase</keyword>
<evidence type="ECO:0000256" key="3">
    <source>
        <dbReference type="ARBA" id="ARBA00022679"/>
    </source>
</evidence>
<evidence type="ECO:0000313" key="8">
    <source>
        <dbReference type="EMBL" id="ORY69119.1"/>
    </source>
</evidence>
<dbReference type="GeneID" id="63769866"/>
<keyword evidence="9" id="KW-1185">Reference proteome</keyword>
<dbReference type="InterPro" id="IPR004839">
    <property type="entry name" value="Aminotransferase_I/II_large"/>
</dbReference>
<keyword evidence="4 5" id="KW-0663">Pyridoxal phosphate</keyword>
<dbReference type="InterPro" id="IPR001917">
    <property type="entry name" value="Aminotrans_II_pyridoxalP_BS"/>
</dbReference>
<dbReference type="OrthoDB" id="2382073at2759"/>
<comment type="similarity">
    <text evidence="2">Belongs to the class-II pyridoxal-phosphate-dependent aminotransferase family. BioF subfamily.</text>
</comment>
<evidence type="ECO:0000313" key="9">
    <source>
        <dbReference type="Proteomes" id="UP000193689"/>
    </source>
</evidence>
<dbReference type="PROSITE" id="PS00599">
    <property type="entry name" value="AA_TRANSFER_CLASS_2"/>
    <property type="match status" value="1"/>
</dbReference>
<dbReference type="STRING" id="1141098.A0A1Y2EC16"/>
<evidence type="ECO:0000256" key="1">
    <source>
        <dbReference type="ARBA" id="ARBA00001933"/>
    </source>
</evidence>
<feature type="region of interest" description="Disordered" evidence="6">
    <location>
        <begin position="1"/>
        <end position="25"/>
    </location>
</feature>
<dbReference type="Proteomes" id="UP000193689">
    <property type="component" value="Unassembled WGS sequence"/>
</dbReference>
<dbReference type="GO" id="GO:0009102">
    <property type="term" value="P:biotin biosynthetic process"/>
    <property type="evidence" value="ECO:0007669"/>
    <property type="project" value="TreeGrafter"/>
</dbReference>
<dbReference type="SUPFAM" id="SSF53383">
    <property type="entry name" value="PLP-dependent transferases"/>
    <property type="match status" value="1"/>
</dbReference>
<feature type="domain" description="Aminotransferase class I/classII large" evidence="7">
    <location>
        <begin position="90"/>
        <end position="443"/>
    </location>
</feature>
<dbReference type="Pfam" id="PF00155">
    <property type="entry name" value="Aminotran_1_2"/>
    <property type="match status" value="1"/>
</dbReference>
<comment type="caution">
    <text evidence="8">The sequence shown here is derived from an EMBL/GenBank/DDBJ whole genome shotgun (WGS) entry which is preliminary data.</text>
</comment>
<proteinExistence type="inferred from homology"/>
<dbReference type="GO" id="GO:0008483">
    <property type="term" value="F:transaminase activity"/>
    <property type="evidence" value="ECO:0007669"/>
    <property type="project" value="UniProtKB-KW"/>
</dbReference>
<gene>
    <name evidence="8" type="ORF">BCR38DRAFT_144476</name>
</gene>
<dbReference type="AlphaFoldDB" id="A0A1Y2EC16"/>
<dbReference type="InterPro" id="IPR015424">
    <property type="entry name" value="PyrdxlP-dep_Trfase"/>
</dbReference>
<evidence type="ECO:0000256" key="4">
    <source>
        <dbReference type="ARBA" id="ARBA00022898"/>
    </source>
</evidence>
<accession>A0A1Y2EC16</accession>
<organism evidence="8 9">
    <name type="scientific">Pseudomassariella vexata</name>
    <dbReference type="NCBI Taxonomy" id="1141098"/>
    <lineage>
        <taxon>Eukaryota</taxon>
        <taxon>Fungi</taxon>
        <taxon>Dikarya</taxon>
        <taxon>Ascomycota</taxon>
        <taxon>Pezizomycotina</taxon>
        <taxon>Sordariomycetes</taxon>
        <taxon>Xylariomycetidae</taxon>
        <taxon>Amphisphaeriales</taxon>
        <taxon>Pseudomassariaceae</taxon>
        <taxon>Pseudomassariella</taxon>
    </lineage>
</organism>
<evidence type="ECO:0000256" key="5">
    <source>
        <dbReference type="RuleBase" id="RU003693"/>
    </source>
</evidence>
<dbReference type="InParanoid" id="A0A1Y2EC16"/>
<dbReference type="InterPro" id="IPR015422">
    <property type="entry name" value="PyrdxlP-dep_Trfase_small"/>
</dbReference>
<protein>
    <submittedName>
        <fullName evidence="8">Aminotransferase</fullName>
    </submittedName>
</protein>
<dbReference type="InterPro" id="IPR015421">
    <property type="entry name" value="PyrdxlP-dep_Trfase_major"/>
</dbReference>
<comment type="cofactor">
    <cofactor evidence="1 5">
        <name>pyridoxal 5'-phosphate</name>
        <dbReference type="ChEBI" id="CHEBI:597326"/>
    </cofactor>
</comment>
<dbReference type="PANTHER" id="PTHR13693:SF77">
    <property type="entry name" value="8-AMINO-7-OXONONANOATE SYNTHASE"/>
    <property type="match status" value="1"/>
</dbReference>